<evidence type="ECO:0000313" key="2">
    <source>
        <dbReference type="EMBL" id="PRY58163.1"/>
    </source>
</evidence>
<feature type="transmembrane region" description="Helical" evidence="1">
    <location>
        <begin position="33"/>
        <end position="57"/>
    </location>
</feature>
<sequence length="71" mass="7258">MFAISPIEGLFAVLWAAGVLLAIYLVKATRGDGGAVIALVASLLPAIGWIAPLVILLRRRAGAGVSATSRT</sequence>
<evidence type="ECO:0000313" key="3">
    <source>
        <dbReference type="Proteomes" id="UP000237822"/>
    </source>
</evidence>
<proteinExistence type="predicted"/>
<organism evidence="2 3">
    <name type="scientific">Knoellia remsis</name>
    <dbReference type="NCBI Taxonomy" id="407159"/>
    <lineage>
        <taxon>Bacteria</taxon>
        <taxon>Bacillati</taxon>
        <taxon>Actinomycetota</taxon>
        <taxon>Actinomycetes</taxon>
        <taxon>Micrococcales</taxon>
        <taxon>Intrasporangiaceae</taxon>
        <taxon>Knoellia</taxon>
    </lineage>
</organism>
<accession>A0A2T0UJP6</accession>
<reference evidence="2 3" key="1">
    <citation type="submission" date="2018-03" db="EMBL/GenBank/DDBJ databases">
        <title>Genomic Encyclopedia of Archaeal and Bacterial Type Strains, Phase II (KMG-II): from individual species to whole genera.</title>
        <authorList>
            <person name="Goeker M."/>
        </authorList>
    </citation>
    <scope>NUCLEOTIDE SEQUENCE [LARGE SCALE GENOMIC DNA]</scope>
    <source>
        <strain evidence="2 3">ATCC BAA-1496</strain>
    </source>
</reference>
<feature type="transmembrane region" description="Helical" evidence="1">
    <location>
        <begin position="7"/>
        <end position="27"/>
    </location>
</feature>
<keyword evidence="1" id="KW-1133">Transmembrane helix</keyword>
<keyword evidence="3" id="KW-1185">Reference proteome</keyword>
<gene>
    <name evidence="2" type="ORF">BCF74_11387</name>
</gene>
<dbReference type="AlphaFoldDB" id="A0A2T0UJP6"/>
<comment type="caution">
    <text evidence="2">The sequence shown here is derived from an EMBL/GenBank/DDBJ whole genome shotgun (WGS) entry which is preliminary data.</text>
</comment>
<dbReference type="Proteomes" id="UP000237822">
    <property type="component" value="Unassembled WGS sequence"/>
</dbReference>
<name>A0A2T0UJP6_9MICO</name>
<evidence type="ECO:0000256" key="1">
    <source>
        <dbReference type="SAM" id="Phobius"/>
    </source>
</evidence>
<keyword evidence="1" id="KW-0472">Membrane</keyword>
<dbReference type="EMBL" id="PVTI01000013">
    <property type="protein sequence ID" value="PRY58163.1"/>
    <property type="molecule type" value="Genomic_DNA"/>
</dbReference>
<protein>
    <submittedName>
        <fullName evidence="2">Uncharacterized protein</fullName>
    </submittedName>
</protein>
<keyword evidence="1" id="KW-0812">Transmembrane</keyword>